<dbReference type="InterPro" id="IPR037972">
    <property type="entry name" value="RepB_N"/>
</dbReference>
<proteinExistence type="inferred from homology"/>
<reference evidence="5 6" key="1">
    <citation type="submission" date="2020-08" db="EMBL/GenBank/DDBJ databases">
        <title>Genomic Encyclopedia of Type Strains, Phase III (KMG-III): the genomes of soil and plant-associated and newly described type strains.</title>
        <authorList>
            <person name="Whitman W."/>
        </authorList>
    </citation>
    <scope>NUCLEOTIDE SEQUENCE [LARGE SCALE GENOMIC DNA]</scope>
    <source>
        <strain evidence="5 6">CECT 8654</strain>
    </source>
</reference>
<dbReference type="SUPFAM" id="SSF109709">
    <property type="entry name" value="KorB DNA-binding domain-like"/>
    <property type="match status" value="1"/>
</dbReference>
<evidence type="ECO:0000256" key="1">
    <source>
        <dbReference type="ARBA" id="ARBA00006295"/>
    </source>
</evidence>
<keyword evidence="6" id="KW-1185">Reference proteome</keyword>
<dbReference type="SMART" id="SM00470">
    <property type="entry name" value="ParB"/>
    <property type="match status" value="1"/>
</dbReference>
<evidence type="ECO:0000313" key="6">
    <source>
        <dbReference type="Proteomes" id="UP000537130"/>
    </source>
</evidence>
<name>A0A7W4W7U9_9GAMM</name>
<dbReference type="PANTHER" id="PTHR38973">
    <property type="entry name" value="PLASMID PARTITIONING CONTROL PROTEIN-RELATED"/>
    <property type="match status" value="1"/>
</dbReference>
<evidence type="ECO:0000313" key="5">
    <source>
        <dbReference type="EMBL" id="MBB3048885.1"/>
    </source>
</evidence>
<dbReference type="NCBIfam" id="TIGR00180">
    <property type="entry name" value="parB_part"/>
    <property type="match status" value="1"/>
</dbReference>
<evidence type="ECO:0000259" key="4">
    <source>
        <dbReference type="SMART" id="SM00470"/>
    </source>
</evidence>
<protein>
    <submittedName>
        <fullName evidence="5">ParB family chromosome partitioning protein</fullName>
    </submittedName>
</protein>
<dbReference type="GO" id="GO:0003677">
    <property type="term" value="F:DNA binding"/>
    <property type="evidence" value="ECO:0007669"/>
    <property type="project" value="UniProtKB-KW"/>
</dbReference>
<evidence type="ECO:0000256" key="3">
    <source>
        <dbReference type="SAM" id="MobiDB-lite"/>
    </source>
</evidence>
<dbReference type="Proteomes" id="UP000537130">
    <property type="component" value="Unassembled WGS sequence"/>
</dbReference>
<keyword evidence="2" id="KW-0238">DNA-binding</keyword>
<evidence type="ECO:0000256" key="2">
    <source>
        <dbReference type="ARBA" id="ARBA00023125"/>
    </source>
</evidence>
<gene>
    <name evidence="5" type="ORF">FHR99_003159</name>
</gene>
<organism evidence="5 6">
    <name type="scientific">Litorivivens lipolytica</name>
    <dbReference type="NCBI Taxonomy" id="1524264"/>
    <lineage>
        <taxon>Bacteria</taxon>
        <taxon>Pseudomonadati</taxon>
        <taxon>Pseudomonadota</taxon>
        <taxon>Gammaproteobacteria</taxon>
        <taxon>Litorivivens</taxon>
    </lineage>
</organism>
<dbReference type="PANTHER" id="PTHR38973:SF2">
    <property type="entry name" value="PARB_REPB_SPO0J FAMILY PLASMID PARTITION PROTEIN"/>
    <property type="match status" value="1"/>
</dbReference>
<dbReference type="Pfam" id="PF02195">
    <property type="entry name" value="ParB_N"/>
    <property type="match status" value="1"/>
</dbReference>
<dbReference type="Gene3D" id="1.10.10.2830">
    <property type="match status" value="1"/>
</dbReference>
<feature type="domain" description="ParB-like N-terminal" evidence="4">
    <location>
        <begin position="99"/>
        <end position="190"/>
    </location>
</feature>
<dbReference type="RefSeq" id="WP_183411675.1">
    <property type="nucleotide sequence ID" value="NZ_JACHWY010000004.1"/>
</dbReference>
<dbReference type="InterPro" id="IPR004437">
    <property type="entry name" value="ParB/RepB/Spo0J"/>
</dbReference>
<dbReference type="CDD" id="cd16405">
    <property type="entry name" value="RepB_like_N"/>
    <property type="match status" value="1"/>
</dbReference>
<feature type="region of interest" description="Disordered" evidence="3">
    <location>
        <begin position="1"/>
        <end position="62"/>
    </location>
</feature>
<dbReference type="Gene3D" id="3.90.1530.10">
    <property type="entry name" value="Conserved hypothetical protein from pyrococcus furiosus pfu- 392566-001, ParB domain"/>
    <property type="match status" value="1"/>
</dbReference>
<comment type="similarity">
    <text evidence="1">Belongs to the ParB family.</text>
</comment>
<dbReference type="InterPro" id="IPR036086">
    <property type="entry name" value="ParB/Sulfiredoxin_sf"/>
</dbReference>
<dbReference type="AlphaFoldDB" id="A0A7W4W7U9"/>
<comment type="caution">
    <text evidence="5">The sequence shown here is derived from an EMBL/GenBank/DDBJ whole genome shotgun (WGS) entry which is preliminary data.</text>
</comment>
<dbReference type="SUPFAM" id="SSF110849">
    <property type="entry name" value="ParB/Sulfiredoxin"/>
    <property type="match status" value="1"/>
</dbReference>
<dbReference type="InterPro" id="IPR003115">
    <property type="entry name" value="ParB_N"/>
</dbReference>
<accession>A0A7W4W7U9</accession>
<sequence length="372" mass="40917">MARKQRRISSLVAGAMEESESKPINTGGEPEVSRPPAEAKSRRRDQHVGISAATTDSPGDRSAAAYGALKAQVKELEGKADSISLTMPVTKLDVRLQLQKIPTELIDVSPENERDQELLDEAAVADILPSFQKNGQQQPGTVRPTKGGRFELIEGSRRLFCAKTCGVDYIALVGDIPDADVRVLSRTENVHKPPSAFERARSYQRDIDMGLFKTWEQLAAAEGLNKSTVSRYKALVEIDRQFVKAFPDPNSLSTTIAEWIRKVQNSDEVKRKALLDEAASLVQDKQQRVARGEDPLDGRAVLSRLRKAVRAAGAISQPTKKKPVVYRSKDGSVELKHSLSRDGLATKIEFKGVDAAVTQAVVERLIRELKLS</sequence>
<dbReference type="EMBL" id="JACHWY010000004">
    <property type="protein sequence ID" value="MBB3048885.1"/>
    <property type="molecule type" value="Genomic_DNA"/>
</dbReference>